<proteinExistence type="inferred from homology"/>
<dbReference type="GeneID" id="93644964"/>
<dbReference type="EMBL" id="CP009920">
    <property type="protein sequence ID" value="AJI21651.1"/>
    <property type="molecule type" value="Genomic_DNA"/>
</dbReference>
<dbReference type="KEGG" id="bmeg:BG04_1497"/>
<dbReference type="PANTHER" id="PTHR13353:SF5">
    <property type="entry name" value="TRANSMEMBRANE PROTEIN 19"/>
    <property type="match status" value="1"/>
</dbReference>
<evidence type="ECO:0000256" key="5">
    <source>
        <dbReference type="ARBA" id="ARBA00023136"/>
    </source>
</evidence>
<dbReference type="PANTHER" id="PTHR13353">
    <property type="entry name" value="TRANSMEMBRANE PROTEIN 19"/>
    <property type="match status" value="1"/>
</dbReference>
<feature type="transmembrane region" description="Helical" evidence="6">
    <location>
        <begin position="184"/>
        <end position="205"/>
    </location>
</feature>
<evidence type="ECO:0008006" key="9">
    <source>
        <dbReference type="Google" id="ProtNLM"/>
    </source>
</evidence>
<accession>A0A0B6ADQ3</accession>
<feature type="transmembrane region" description="Helical" evidence="6">
    <location>
        <begin position="243"/>
        <end position="263"/>
    </location>
</feature>
<dbReference type="RefSeq" id="WP_034648921.1">
    <property type="nucleotide sequence ID" value="NZ_BCVB01000008.1"/>
</dbReference>
<keyword evidence="5 6" id="KW-0472">Membrane</keyword>
<reference evidence="7 8" key="1">
    <citation type="journal article" date="2015" name="Genome Announc.">
        <title>Complete genome sequences for 35 biothreat assay-relevant bacillus species.</title>
        <authorList>
            <person name="Johnson S.L."/>
            <person name="Daligault H.E."/>
            <person name="Davenport K.W."/>
            <person name="Jaissle J."/>
            <person name="Frey K.G."/>
            <person name="Ladner J.T."/>
            <person name="Broomall S.M."/>
            <person name="Bishop-Lilly K.A."/>
            <person name="Bruce D.C."/>
            <person name="Gibbons H.S."/>
            <person name="Coyne S.R."/>
            <person name="Lo C.C."/>
            <person name="Meincke L."/>
            <person name="Munk A.C."/>
            <person name="Koroleva G.I."/>
            <person name="Rosenzweig C.N."/>
            <person name="Palacios G.F."/>
            <person name="Redden C.L."/>
            <person name="Minogue T.D."/>
            <person name="Chain P.S."/>
        </authorList>
    </citation>
    <scope>NUCLEOTIDE SEQUENCE [LARGE SCALE GENOMIC DNA]</scope>
    <source>
        <strain evidence="8">ATCC 14581 / DSM 32 / JCM 2506 / NBRC 15308 / NCIMB 9376 / NCTC 10342 / NRRL B-14308 / VKM B-512</strain>
    </source>
</reference>
<dbReference type="Proteomes" id="UP000031829">
    <property type="component" value="Chromosome"/>
</dbReference>
<dbReference type="GO" id="GO:0016020">
    <property type="term" value="C:membrane"/>
    <property type="evidence" value="ECO:0007669"/>
    <property type="project" value="UniProtKB-SubCell"/>
</dbReference>
<dbReference type="AlphaFoldDB" id="A0A0B6ADQ3"/>
<feature type="transmembrane region" description="Helical" evidence="6">
    <location>
        <begin position="154"/>
        <end position="178"/>
    </location>
</feature>
<feature type="transmembrane region" description="Helical" evidence="6">
    <location>
        <begin position="41"/>
        <end position="63"/>
    </location>
</feature>
<comment type="similarity">
    <text evidence="2">Belongs to the TMEM19 family.</text>
</comment>
<gene>
    <name evidence="7" type="ORF">BG04_1497</name>
</gene>
<evidence type="ECO:0000256" key="4">
    <source>
        <dbReference type="ARBA" id="ARBA00022989"/>
    </source>
</evidence>
<feature type="transmembrane region" description="Helical" evidence="6">
    <location>
        <begin position="7"/>
        <end position="35"/>
    </location>
</feature>
<keyword evidence="4 6" id="KW-1133">Transmembrane helix</keyword>
<evidence type="ECO:0000256" key="1">
    <source>
        <dbReference type="ARBA" id="ARBA00004141"/>
    </source>
</evidence>
<evidence type="ECO:0000256" key="2">
    <source>
        <dbReference type="ARBA" id="ARBA00009012"/>
    </source>
</evidence>
<dbReference type="InterPro" id="IPR002794">
    <property type="entry name" value="DUF92_TMEM19"/>
</dbReference>
<evidence type="ECO:0000313" key="7">
    <source>
        <dbReference type="EMBL" id="AJI21651.1"/>
    </source>
</evidence>
<evidence type="ECO:0000313" key="8">
    <source>
        <dbReference type="Proteomes" id="UP000031829"/>
    </source>
</evidence>
<comment type="subcellular location">
    <subcellularLocation>
        <location evidence="1">Membrane</location>
        <topology evidence="1">Multi-pass membrane protein</topology>
    </subcellularLocation>
</comment>
<organism evidence="7 8">
    <name type="scientific">Priestia megaterium (strain ATCC 14581 / DSM 32 / CCUG 1817 / JCM 2506 / NBRC 15308 / NCIMB 9376 / NCTC 10342 / NRRL B-14308 / VKM B-512 / Ford 19)</name>
    <name type="common">Bacillus megaterium</name>
    <dbReference type="NCBI Taxonomy" id="1348623"/>
    <lineage>
        <taxon>Bacteria</taxon>
        <taxon>Bacillati</taxon>
        <taxon>Bacillota</taxon>
        <taxon>Bacilli</taxon>
        <taxon>Bacillales</taxon>
        <taxon>Bacillaceae</taxon>
        <taxon>Priestia</taxon>
    </lineage>
</organism>
<evidence type="ECO:0000256" key="6">
    <source>
        <dbReference type="SAM" id="Phobius"/>
    </source>
</evidence>
<name>A0A0B6ADQ3_PRIM2</name>
<keyword evidence="3 6" id="KW-0812">Transmembrane</keyword>
<dbReference type="HOGENOM" id="CLU_036918_2_1_9"/>
<protein>
    <recommendedName>
        <fullName evidence="9">DUF92 domain-containing protein</fullName>
    </recommendedName>
</protein>
<feature type="transmembrane region" description="Helical" evidence="6">
    <location>
        <begin position="84"/>
        <end position="104"/>
    </location>
</feature>
<sequence length="265" mass="28286">MNPFDAVMIIVILLMAGAGYIAKALTVSGACMSFIVGASVYIGFSLQGFLLLLLFFSTSTLCSKYKKEKKRALEEKLEKHDRRDYIQVLANGGVAAACGVLYAATAFPVYMWMFMISISAANADTWASEIGSLSKKPPFYLWTLKRVEAGTSGAVSLLGTAAGAAGAFLIAAACYFAFPSVSLSSILLVGCFGFIGNAIDTLLGASVQVRFHCQSCGIETERKDHCRKPTIKEKGITFFNNDVVNLAAILLASFTGGILILLLPI</sequence>
<dbReference type="Pfam" id="PF01940">
    <property type="entry name" value="DUF92"/>
    <property type="match status" value="1"/>
</dbReference>
<evidence type="ECO:0000256" key="3">
    <source>
        <dbReference type="ARBA" id="ARBA00022692"/>
    </source>
</evidence>